<keyword evidence="2 3" id="KW-0040">ANK repeat</keyword>
<evidence type="ECO:0000256" key="2">
    <source>
        <dbReference type="ARBA" id="ARBA00023043"/>
    </source>
</evidence>
<dbReference type="Proteomes" id="UP000075880">
    <property type="component" value="Unassembled WGS sequence"/>
</dbReference>
<dbReference type="Gene3D" id="1.25.40.20">
    <property type="entry name" value="Ankyrin repeat-containing domain"/>
    <property type="match status" value="3"/>
</dbReference>
<dbReference type="Pfam" id="PF12796">
    <property type="entry name" value="Ank_2"/>
    <property type="match status" value="2"/>
</dbReference>
<dbReference type="SUPFAM" id="SSF48403">
    <property type="entry name" value="Ankyrin repeat"/>
    <property type="match status" value="2"/>
</dbReference>
<evidence type="ECO:0000313" key="5">
    <source>
        <dbReference type="Proteomes" id="UP000075880"/>
    </source>
</evidence>
<dbReference type="PROSITE" id="PS50088">
    <property type="entry name" value="ANK_REPEAT"/>
    <property type="match status" value="3"/>
</dbReference>
<dbReference type="InterPro" id="IPR002110">
    <property type="entry name" value="Ankyrin_rpt"/>
</dbReference>
<feature type="repeat" description="ANK" evidence="3">
    <location>
        <begin position="1304"/>
        <end position="1336"/>
    </location>
</feature>
<keyword evidence="1" id="KW-0677">Repeat</keyword>
<protein>
    <submittedName>
        <fullName evidence="4">Uncharacterized protein</fullName>
    </submittedName>
</protein>
<keyword evidence="5" id="KW-1185">Reference proteome</keyword>
<dbReference type="PROSITE" id="PS50297">
    <property type="entry name" value="ANK_REP_REGION"/>
    <property type="match status" value="3"/>
</dbReference>
<name>A0AAG5DL46_ANOAO</name>
<proteinExistence type="predicted"/>
<feature type="repeat" description="ANK" evidence="3">
    <location>
        <begin position="1178"/>
        <end position="1207"/>
    </location>
</feature>
<accession>A0AAG5DL46</accession>
<evidence type="ECO:0000313" key="4">
    <source>
        <dbReference type="EnsemblMetazoa" id="ENSAATROPP011524"/>
    </source>
</evidence>
<feature type="repeat" description="ANK" evidence="3">
    <location>
        <begin position="1337"/>
        <end position="1369"/>
    </location>
</feature>
<reference evidence="4" key="1">
    <citation type="submission" date="2024-04" db="UniProtKB">
        <authorList>
            <consortium name="EnsemblMetazoa"/>
        </authorList>
    </citation>
    <scope>IDENTIFICATION</scope>
    <source>
        <strain evidence="4">EBRO</strain>
    </source>
</reference>
<dbReference type="SMART" id="SM00248">
    <property type="entry name" value="ANK"/>
    <property type="match status" value="8"/>
</dbReference>
<dbReference type="EnsemblMetazoa" id="ENSAATROPT012694">
    <property type="protein sequence ID" value="ENSAATROPP011524"/>
    <property type="gene ID" value="ENSAATROPG010328"/>
</dbReference>
<evidence type="ECO:0000256" key="1">
    <source>
        <dbReference type="ARBA" id="ARBA00022737"/>
    </source>
</evidence>
<sequence length="1454" mass="167965">MDRACRKIQNVMVAGNLGELEQSVSLQSLSADGGSPIALLSRAYAELKHRNVPLSAEVVHFIEYELIKASYRNAAYHQGAESNATAKNEELSARVADMVQCIELIERHHQTGLYTDIDELFIHRLRQIYAHVFFLKTHHRKLPLLQVQFCIGVFLKLVTGKPVNGFDIYAFTIDKVRLIRFLKSIGDELKNPPAAILSLEEYIQCVRQSIKSPPRKAMRRVTKRVRSFIWNDIRTDEFILKDSSNALENPFDKLPPQLQTRLKAHYEKTIEWDRRRRSKRVFKELNETYYTMKQHYSILKILTYIDGMQGGSVPDSPIVLRPVPSPTRIRAIKRTVQVIGEMIKSTRETPNITVKLNRVLQLITSDVLMEHTKDLRQFFSHGYPLSKWELERDDRGQPEKLAAVFQKIETNLREARRWFVYTQTQQNVRIYRQYLGHLRGFTSTDALRDYIGFVGTEFKASLIQSFLPEQLTEAKLLIEYLLRDYASPTSHSARASVRDELEYILRELQLRIVAIRAENNSLGRSVDEFFFLEKYARQSTVRLERVREIVDWILARTELSHRHKLVQKTDLLYARELIVQLQMDEQDDTRRYLWGNVWERLAKESFKGIDALLGRTEMRVNVALEETARTLQALGLPLEMEEYVQFANRRLAKSYYPNVFVLDNKYRVLKELVKDRRAQVNTRSAQEKLKETRKADELLLQQMFDELLDSMEELLNRSAEKSTDSLPSSTDQIALEYCLLEVAEILCNVGLFRDNMADLSVAAAPVVTGRNLRNYLAHDFLAYDTLTNSSRTVVLNARYLVEHRFKLYNPAASAIRTVPSGHVVMMRCNFQEIFKQQTEWTEQQVDFFRMIKHFDTPSLHQIVAQAEEEDGSANLLLLRRNFLDQDIISIALDADPARFIEQTLGYEESNDNFFHLLILFFKCDQLTEKVKLMIQHPHTFCFRVALKHGMLDVIRSVYQQSDERVMQQIIDSDLSAVINRLPTDSVRELMNLLPPEWFLGAGDYLGNTILHWSTLRGDEDLLRFVLGRHWTLINIANKFGDVPLLLATRYHDDAIAQLLLDWGADPCVSVKIVKTIAIRDSRDLLGRLRNQWKRFHYAELSERPLNNPLRDALEGNHFEMFVMLHQSFRYSVKCGELLHLAARLDRVDFLNYMLTVWEDELQGDKAYIDPVNADYCITPLMLACATGHYECAQLLLKHGADGLFRNENNYCPWHFAVHSGKKNILSLLMPLPGLDVNLLTRDKRSALTIAIENDQSTAQIDYLLRAGVTIRADDVLRACLLEQLDTLKLFIDRRPELLSARDFLQRTPLIIAVVVRNEAMVQYLLDRGASIDAVNTQGMNSLHVAVLNNLTPICRKLLDANANVNAEDTCGRTPLIIALENELLGAAEMLLQCGARVESAYQFRYTLHRDATLLHKFTIENRPWMVEYLINKLNFPTDIVDKDGKTASMYKNES</sequence>
<evidence type="ECO:0000256" key="3">
    <source>
        <dbReference type="PROSITE-ProRule" id="PRU00023"/>
    </source>
</evidence>
<dbReference type="PANTHER" id="PTHR24198:SF165">
    <property type="entry name" value="ANKYRIN REPEAT-CONTAINING PROTEIN-RELATED"/>
    <property type="match status" value="1"/>
</dbReference>
<organism evidence="4 5">
    <name type="scientific">Anopheles atroparvus</name>
    <name type="common">European mosquito</name>
    <dbReference type="NCBI Taxonomy" id="41427"/>
    <lineage>
        <taxon>Eukaryota</taxon>
        <taxon>Metazoa</taxon>
        <taxon>Ecdysozoa</taxon>
        <taxon>Arthropoda</taxon>
        <taxon>Hexapoda</taxon>
        <taxon>Insecta</taxon>
        <taxon>Pterygota</taxon>
        <taxon>Neoptera</taxon>
        <taxon>Endopterygota</taxon>
        <taxon>Diptera</taxon>
        <taxon>Nematocera</taxon>
        <taxon>Culicoidea</taxon>
        <taxon>Culicidae</taxon>
        <taxon>Anophelinae</taxon>
        <taxon>Anopheles</taxon>
    </lineage>
</organism>
<dbReference type="InterPro" id="IPR036770">
    <property type="entry name" value="Ankyrin_rpt-contain_sf"/>
</dbReference>
<dbReference type="PANTHER" id="PTHR24198">
    <property type="entry name" value="ANKYRIN REPEAT AND PROTEIN KINASE DOMAIN-CONTAINING PROTEIN"/>
    <property type="match status" value="1"/>
</dbReference>